<dbReference type="NCBIfam" id="TIGR01643">
    <property type="entry name" value="YD_repeat_2x"/>
    <property type="match status" value="2"/>
</dbReference>
<dbReference type="PANTHER" id="PTHR32305:SF15">
    <property type="entry name" value="PROTEIN RHSA-RELATED"/>
    <property type="match status" value="1"/>
</dbReference>
<evidence type="ECO:0000313" key="5">
    <source>
        <dbReference type="Proteomes" id="UP000246171"/>
    </source>
</evidence>
<dbReference type="NCBIfam" id="TIGR03696">
    <property type="entry name" value="Rhs_assc_core"/>
    <property type="match status" value="1"/>
</dbReference>
<keyword evidence="5" id="KW-1185">Reference proteome</keyword>
<feature type="region of interest" description="Disordered" evidence="2">
    <location>
        <begin position="442"/>
        <end position="461"/>
    </location>
</feature>
<evidence type="ECO:0000256" key="2">
    <source>
        <dbReference type="SAM" id="MobiDB-lite"/>
    </source>
</evidence>
<evidence type="ECO:0000256" key="1">
    <source>
        <dbReference type="ARBA" id="ARBA00022737"/>
    </source>
</evidence>
<feature type="domain" description="Teneurin-like YD-shell" evidence="3">
    <location>
        <begin position="1024"/>
        <end position="1341"/>
    </location>
</feature>
<dbReference type="InterPro" id="IPR031325">
    <property type="entry name" value="RHS_repeat"/>
</dbReference>
<dbReference type="Gene3D" id="2.180.10.10">
    <property type="entry name" value="RHS repeat-associated core"/>
    <property type="match status" value="2"/>
</dbReference>
<organism evidence="4 5">
    <name type="scientific">Aspergillus eucalypticola (strain CBS 122712 / IBT 29274)</name>
    <dbReference type="NCBI Taxonomy" id="1448314"/>
    <lineage>
        <taxon>Eukaryota</taxon>
        <taxon>Fungi</taxon>
        <taxon>Dikarya</taxon>
        <taxon>Ascomycota</taxon>
        <taxon>Pezizomycotina</taxon>
        <taxon>Eurotiomycetes</taxon>
        <taxon>Eurotiomycetidae</taxon>
        <taxon>Eurotiales</taxon>
        <taxon>Aspergillaceae</taxon>
        <taxon>Aspergillus</taxon>
        <taxon>Aspergillus subgen. Circumdati</taxon>
    </lineage>
</organism>
<proteinExistence type="predicted"/>
<dbReference type="OrthoDB" id="442731at2759"/>
<dbReference type="Proteomes" id="UP000246171">
    <property type="component" value="Unassembled WGS sequence"/>
</dbReference>
<gene>
    <name evidence="4" type="ORF">BO83DRAFT_419845</name>
</gene>
<feature type="region of interest" description="Disordered" evidence="2">
    <location>
        <begin position="1610"/>
        <end position="1648"/>
    </location>
</feature>
<dbReference type="VEuPathDB" id="FungiDB:BO83DRAFT_419845"/>
<feature type="compositionally biased region" description="Low complexity" evidence="2">
    <location>
        <begin position="1530"/>
        <end position="1552"/>
    </location>
</feature>
<accession>A0A317UV03</accession>
<dbReference type="InterPro" id="IPR006530">
    <property type="entry name" value="YD"/>
</dbReference>
<evidence type="ECO:0000313" key="4">
    <source>
        <dbReference type="EMBL" id="PWY65824.1"/>
    </source>
</evidence>
<reference evidence="4" key="1">
    <citation type="submission" date="2016-12" db="EMBL/GenBank/DDBJ databases">
        <title>The genomes of Aspergillus section Nigri reveals drivers in fungal speciation.</title>
        <authorList>
            <consortium name="DOE Joint Genome Institute"/>
            <person name="Vesth T.C."/>
            <person name="Nybo J."/>
            <person name="Theobald S."/>
            <person name="Brandl J."/>
            <person name="Frisvad J.C."/>
            <person name="Nielsen K.F."/>
            <person name="Lyhne E.K."/>
            <person name="Kogle M.E."/>
            <person name="Kuo A."/>
            <person name="Riley R."/>
            <person name="Clum A."/>
            <person name="Nolan M."/>
            <person name="Lipzen A."/>
            <person name="Salamov A."/>
            <person name="Henrissat B."/>
            <person name="Wiebenga A."/>
            <person name="De vries R.P."/>
            <person name="Grigoriev I.V."/>
            <person name="Mortensen U.H."/>
            <person name="Andersen M.R."/>
            <person name="Baker S.E."/>
        </authorList>
    </citation>
    <scope>NUCLEOTIDE SEQUENCE</scope>
    <source>
        <strain evidence="4">CBS 122712</strain>
    </source>
</reference>
<dbReference type="EMBL" id="MSFU01000026">
    <property type="protein sequence ID" value="PWY65824.1"/>
    <property type="molecule type" value="Genomic_DNA"/>
</dbReference>
<feature type="compositionally biased region" description="Polar residues" evidence="2">
    <location>
        <begin position="1638"/>
        <end position="1648"/>
    </location>
</feature>
<dbReference type="PANTHER" id="PTHR32305">
    <property type="match status" value="1"/>
</dbReference>
<dbReference type="InterPro" id="IPR050708">
    <property type="entry name" value="T6SS_VgrG/RHS"/>
</dbReference>
<dbReference type="Pfam" id="PF25023">
    <property type="entry name" value="TEN_YD-shell"/>
    <property type="match status" value="1"/>
</dbReference>
<name>A0A317UV03_ASPEC</name>
<dbReference type="InterPro" id="IPR056823">
    <property type="entry name" value="TEN-like_YD-shell"/>
</dbReference>
<dbReference type="Pfam" id="PF05593">
    <property type="entry name" value="RHS_repeat"/>
    <property type="match status" value="1"/>
</dbReference>
<feature type="compositionally biased region" description="Basic and acidic residues" evidence="2">
    <location>
        <begin position="1563"/>
        <end position="1573"/>
    </location>
</feature>
<sequence length="1648" mass="179828">MYDVVIVNEMRDLNQLELAKYNSQTDERSISGSTNIRRQPILSSNPSDLYSQSFNFQSFLQKGVDPRTGQYTVSIQLFDAPSETRNCPSLKLSLSYNPLNTKDIGLGTGWSFNLPSYNHRQGKTLLLSTGENFQATETTSTFFIQDQKLKSFQAKRTGSSAGSTYEVAYKSGQVEILSGFNNTYNQSVPITIYGANGRSLSLEWTRNGEQPRLSKIQDGDDVLLEVQYSDAQVTITKAPGTTAASIFTLIRRNAQLTQLKLPLDDDTPPWQFSYNSLSNGFVCVSQVTSPTGLVEEVNYKQDGHQLPSGAPFTSIPYVVSHVARPGRQQPAIKTTYSYSSYNFLGCGGARQWSDTGDNLYQVPAEYQYTSMAQLEGGATTTYTYNKFHLTTKIVEQLSTKKTTQDITYHATPNTAFDDQPAQYLLPRTVAITYADTTASSRTETTTTEFDEWGNPTSEIKPDGLITTRTYYTADGEADFPADPHGFQRYLKTETVTPAETSFAAPTRTEKFGYSELPTSSNATVQTFVLQSSRATLEGDTSLTTAEYTYVNQPDSRDHGRVQEQKTWLSSKDNATTQTFAYEYLNSGELKKTLNTASFDGVSAKYVTVHSLSSGKVTGQTDDAGIQDVFQYDALGRLVKAATAIDTDQEAVRYNSYAIPDDGSSGMVLSVTDAKGVQTQYISDGLERICQVKRQDDDGSWDTSTNTYSGTFRLLQERNYNALGQHVEQTDIDWLRTQDSDPTELRITKELQYDDWGQVLKTVNNSTGVTTISATDPISLSQTEGIEGEGQTVTQLNLSGVPTQIRLLGKDGTEYSKLTYSYDGLGRLVEEEDALGRKTTYQSDSFDRVTKTAWVSGREVNVQYATQSAAALPTSLQVNDTNLGGQSFDGLDRLTQRTVGGRSLTQSYQGSTPEPTQIATNKGDFKLTYEPAEGSSSTADRQYFPSGLLKSEALDLSEGTASFSTQSTYSMAGKLQGYTDVHGKEYQNTYNSAGRLSALTVGSLTVSYFYDSANRLSGTTVQDQEHDSSLTTNLVYDDFGREIERTVLQGEKQVSRLTQSFGETSLVTTRQVEESGNIVRNESFAYDEHNRLVKYTCEGSQLPKDEKGHEIQSQDFTFDNLDNITSVTTGFQDGTQNTATYSYSQSDPTQLSQIENSHPDFTPQITLVYDANGCLIQDEQGRTLEYDSGGRLESVKDSSGNIISQYKYDAAGRLISQSIPDQPYTQLFYRQDKLISVKSGDRQVSYISAGNEYLGQSTQTGDSTEIQLWGSDANGSVLNWFDTAQPDQIQQQQYTPYGFSAPDSAFSIGFNGQWRDPVTGWYHLGNGYRVYNPVLMRYHVPDPGSPFGTGEVNGYAYCLGDPINRIGPSGQWSFFGLFDFSWADLVSTVISVVVSVAVGVLTAGASVAIEIGVGIAAGVATSVAVGVGEDLIEGRMPTWKSVGIDALAGLVGGVLGEAGGRFIASGLKFATNFKSFIGRAGSYTVNEAAKTGFETFKEAVTGAVEGEVAGQLSYGFYGDALSSALDRDDSSSSQQVSSSSPVTSSPSSSQPSQKGQVVAVREASLARDPIRLSLRDGQSTVSSNRDRAFGEDAGKSIPGMLNRQLKCTFGPLGASQGKRQATGSGALESLEKKRRSCASVRSQIRAQGV</sequence>
<keyword evidence="1" id="KW-0677">Repeat</keyword>
<dbReference type="InterPro" id="IPR022385">
    <property type="entry name" value="Rhs_assc_core"/>
</dbReference>
<feature type="compositionally biased region" description="Basic and acidic residues" evidence="2">
    <location>
        <begin position="1583"/>
        <end position="1593"/>
    </location>
</feature>
<feature type="region of interest" description="Disordered" evidence="2">
    <location>
        <begin position="1524"/>
        <end position="1595"/>
    </location>
</feature>
<dbReference type="RefSeq" id="XP_025384698.1">
    <property type="nucleotide sequence ID" value="XM_025534898.1"/>
</dbReference>
<comment type="caution">
    <text evidence="4">The sequence shown here is derived from an EMBL/GenBank/DDBJ whole genome shotgun (WGS) entry which is preliminary data.</text>
</comment>
<protein>
    <submittedName>
        <fullName evidence="4">RHS repeat protein</fullName>
    </submittedName>
</protein>
<dbReference type="GeneID" id="37056860"/>
<evidence type="ECO:0000259" key="3">
    <source>
        <dbReference type="Pfam" id="PF25023"/>
    </source>
</evidence>